<evidence type="ECO:0000313" key="2">
    <source>
        <dbReference type="Proteomes" id="UP000811619"/>
    </source>
</evidence>
<dbReference type="EMBL" id="SRPY01000560">
    <property type="protein sequence ID" value="KAG5921500.1"/>
    <property type="molecule type" value="Genomic_DNA"/>
</dbReference>
<organism evidence="1 2">
    <name type="scientific">Claviceps africana</name>
    <dbReference type="NCBI Taxonomy" id="83212"/>
    <lineage>
        <taxon>Eukaryota</taxon>
        <taxon>Fungi</taxon>
        <taxon>Dikarya</taxon>
        <taxon>Ascomycota</taxon>
        <taxon>Pezizomycotina</taxon>
        <taxon>Sordariomycetes</taxon>
        <taxon>Hypocreomycetidae</taxon>
        <taxon>Hypocreales</taxon>
        <taxon>Clavicipitaceae</taxon>
        <taxon>Claviceps</taxon>
    </lineage>
</organism>
<name>A0A8K0NH61_9HYPO</name>
<dbReference type="AlphaFoldDB" id="A0A8K0NH61"/>
<gene>
    <name evidence="1" type="ORF">E4U42_005836</name>
</gene>
<sequence>MALFCDAKAKPSIICVCGESGTTARLIELKAEILSLSGLRASDNSAAKIFDKTNLKVSLVWAAIVMRCTCMTAARRMPTFYHARGCDQIRMDDNHADHDND</sequence>
<reference evidence="1" key="1">
    <citation type="journal article" date="2020" name="bioRxiv">
        <title>Whole genome comparisons of ergot fungi reveals the divergence and evolution of species within the genus Claviceps are the result of varying mechanisms driving genome evolution and host range expansion.</title>
        <authorList>
            <person name="Wyka S.A."/>
            <person name="Mondo S.J."/>
            <person name="Liu M."/>
            <person name="Dettman J."/>
            <person name="Nalam V."/>
            <person name="Broders K.D."/>
        </authorList>
    </citation>
    <scope>NUCLEOTIDE SEQUENCE</scope>
    <source>
        <strain evidence="1">CCC 489</strain>
    </source>
</reference>
<keyword evidence="2" id="KW-1185">Reference proteome</keyword>
<dbReference type="Proteomes" id="UP000811619">
    <property type="component" value="Unassembled WGS sequence"/>
</dbReference>
<proteinExistence type="predicted"/>
<comment type="caution">
    <text evidence="1">The sequence shown here is derived from an EMBL/GenBank/DDBJ whole genome shotgun (WGS) entry which is preliminary data.</text>
</comment>
<evidence type="ECO:0000313" key="1">
    <source>
        <dbReference type="EMBL" id="KAG5921500.1"/>
    </source>
</evidence>
<protein>
    <submittedName>
        <fullName evidence="1">Uncharacterized protein</fullName>
    </submittedName>
</protein>
<accession>A0A8K0NH61</accession>